<gene>
    <name evidence="2" type="ORF">EAI_16082</name>
</gene>
<protein>
    <submittedName>
        <fullName evidence="2">Uncharacterized protein</fullName>
    </submittedName>
</protein>
<keyword evidence="3" id="KW-1185">Reference proteome</keyword>
<dbReference type="AlphaFoldDB" id="E2B2H3"/>
<dbReference type="InterPro" id="IPR031734">
    <property type="entry name" value="MBF2"/>
</dbReference>
<feature type="chain" id="PRO_5003157764" evidence="1">
    <location>
        <begin position="20"/>
        <end position="162"/>
    </location>
</feature>
<accession>E2B2H3</accession>
<dbReference type="EMBL" id="GL445145">
    <property type="protein sequence ID" value="EFN90088.1"/>
    <property type="molecule type" value="Genomic_DNA"/>
</dbReference>
<organism evidence="3">
    <name type="scientific">Harpegnathos saltator</name>
    <name type="common">Jerdon's jumping ant</name>
    <dbReference type="NCBI Taxonomy" id="610380"/>
    <lineage>
        <taxon>Eukaryota</taxon>
        <taxon>Metazoa</taxon>
        <taxon>Ecdysozoa</taxon>
        <taxon>Arthropoda</taxon>
        <taxon>Hexapoda</taxon>
        <taxon>Insecta</taxon>
        <taxon>Pterygota</taxon>
        <taxon>Neoptera</taxon>
        <taxon>Endopterygota</taxon>
        <taxon>Hymenoptera</taxon>
        <taxon>Apocrita</taxon>
        <taxon>Aculeata</taxon>
        <taxon>Formicoidea</taxon>
        <taxon>Formicidae</taxon>
        <taxon>Ponerinae</taxon>
        <taxon>Ponerini</taxon>
        <taxon>Harpegnathos</taxon>
    </lineage>
</organism>
<dbReference type="Proteomes" id="UP000008237">
    <property type="component" value="Unassembled WGS sequence"/>
</dbReference>
<feature type="signal peptide" evidence="1">
    <location>
        <begin position="1"/>
        <end position="19"/>
    </location>
</feature>
<proteinExistence type="predicted"/>
<sequence>MRSLLTAVLCLSMAVCTLANDFERGERQMDDHLVTERIIFKPAIPWKSMKATIGIHCSSLNEIITYIKISNINNKESEIIFQLLGDVGRTSLIVIATGRLGKGLWLKAEGYCIDPSALTSPAPITTTTTTTTEPTTTEPTTGSTYWTTYWTTSYDVNYIRSK</sequence>
<keyword evidence="1" id="KW-0732">Signal</keyword>
<dbReference type="InParanoid" id="E2B2H3"/>
<evidence type="ECO:0000313" key="2">
    <source>
        <dbReference type="EMBL" id="EFN90088.1"/>
    </source>
</evidence>
<evidence type="ECO:0000313" key="3">
    <source>
        <dbReference type="Proteomes" id="UP000008237"/>
    </source>
</evidence>
<dbReference type="OrthoDB" id="7617138at2759"/>
<evidence type="ECO:0000256" key="1">
    <source>
        <dbReference type="SAM" id="SignalP"/>
    </source>
</evidence>
<dbReference type="STRING" id="610380.E2B2H3"/>
<name>E2B2H3_HARSA</name>
<reference evidence="2 3" key="1">
    <citation type="journal article" date="2010" name="Science">
        <title>Genomic comparison of the ants Camponotus floridanus and Harpegnathos saltator.</title>
        <authorList>
            <person name="Bonasio R."/>
            <person name="Zhang G."/>
            <person name="Ye C."/>
            <person name="Mutti N.S."/>
            <person name="Fang X."/>
            <person name="Qin N."/>
            <person name="Donahue G."/>
            <person name="Yang P."/>
            <person name="Li Q."/>
            <person name="Li C."/>
            <person name="Zhang P."/>
            <person name="Huang Z."/>
            <person name="Berger S.L."/>
            <person name="Reinberg D."/>
            <person name="Wang J."/>
            <person name="Liebig J."/>
        </authorList>
    </citation>
    <scope>NUCLEOTIDE SEQUENCE [LARGE SCALE GENOMIC DNA]</scope>
    <source>
        <strain evidence="2 3">R22 G/1</strain>
    </source>
</reference>
<dbReference type="Pfam" id="PF15868">
    <property type="entry name" value="MBF2"/>
    <property type="match status" value="1"/>
</dbReference>